<dbReference type="InterPro" id="IPR008928">
    <property type="entry name" value="6-hairpin_glycosidase_sf"/>
</dbReference>
<sequence length="660" mass="77059">MNEKLEWLRSWVQIKNLPDGYELIINGEETEIAAEEGRTKAASLELIRKGAAITTDRAGVEMMLADPQMECIWKPHLAPEEDLVIGDMVFRSPAIVFVCGSRMFALIPDLDEIERERRVPHRMDYVEPDRTLYYELGYYVKIEHVYHRKIQERFRLEHGQRLFRFYLVEWDGVNGKRNLAPVADFMWEKFAKRRMLAESSIVSDDKALLSGMEKYAEYTYDWAFNRWGSIVWQQFRLKDEEVGGCVFIVRAAQTPGGGLENHWRERKSLWNQAWFCSLRSAYGYRLWGEHWRSCGGRLPSCDLVAKAALAKAFALSAPQRDGLFPNVYSADSSYRWENGEWGFSNRRPPGHEHYAHLLDMSWTCYWMLKWYEDLERDERLLGYTINYVERLLRLQAPDGSFPAWVHIDSGEPSPYLLNSPETSMHVLLLARLYRITGNKMYLDSAEIAMAFVKREIMPCGRWEDFETYWSCSAAWEGKQPGVKDKRSGLYNQCTFSIYWTAEALKELYWATEHRPYLEDGEAVLGELSLYQAVWEPPYMTVPTLGGFGVMNSDDEWNDARQSLFALTYYDYYKITGKEQYRARGLWAMRASFYMMYCPENAVVKKLYENRFPYFGAKEYGFSMENVHHGPDSEHIVGEFTIFDWGNGAACASLAELLFRK</sequence>
<organism evidence="1 2">
    <name type="scientific">Paenibacillus residui</name>
    <dbReference type="NCBI Taxonomy" id="629724"/>
    <lineage>
        <taxon>Bacteria</taxon>
        <taxon>Bacillati</taxon>
        <taxon>Bacillota</taxon>
        <taxon>Bacilli</taxon>
        <taxon>Bacillales</taxon>
        <taxon>Paenibacillaceae</taxon>
        <taxon>Paenibacillus</taxon>
    </lineage>
</organism>
<accession>A0ABW3DJH7</accession>
<dbReference type="SUPFAM" id="SSF48208">
    <property type="entry name" value="Six-hairpin glycosidases"/>
    <property type="match status" value="1"/>
</dbReference>
<dbReference type="Gene3D" id="1.50.10.20">
    <property type="match status" value="1"/>
</dbReference>
<evidence type="ECO:0000313" key="1">
    <source>
        <dbReference type="EMBL" id="MFD0872434.1"/>
    </source>
</evidence>
<dbReference type="Proteomes" id="UP001597120">
    <property type="component" value="Unassembled WGS sequence"/>
</dbReference>
<name>A0ABW3DJH7_9BACL</name>
<protein>
    <submittedName>
        <fullName evidence="1">Uncharacterized protein</fullName>
    </submittedName>
</protein>
<reference evidence="2" key="1">
    <citation type="journal article" date="2019" name="Int. J. Syst. Evol. Microbiol.">
        <title>The Global Catalogue of Microorganisms (GCM) 10K type strain sequencing project: providing services to taxonomists for standard genome sequencing and annotation.</title>
        <authorList>
            <consortium name="The Broad Institute Genomics Platform"/>
            <consortium name="The Broad Institute Genome Sequencing Center for Infectious Disease"/>
            <person name="Wu L."/>
            <person name="Ma J."/>
        </authorList>
    </citation>
    <scope>NUCLEOTIDE SEQUENCE [LARGE SCALE GENOMIC DNA]</scope>
    <source>
        <strain evidence="2">CCUG 57263</strain>
    </source>
</reference>
<dbReference type="EMBL" id="JBHTIU010000108">
    <property type="protein sequence ID" value="MFD0872434.1"/>
    <property type="molecule type" value="Genomic_DNA"/>
</dbReference>
<evidence type="ECO:0000313" key="2">
    <source>
        <dbReference type="Proteomes" id="UP001597120"/>
    </source>
</evidence>
<keyword evidence="2" id="KW-1185">Reference proteome</keyword>
<proteinExistence type="predicted"/>
<dbReference type="RefSeq" id="WP_379291804.1">
    <property type="nucleotide sequence ID" value="NZ_JBHTIU010000108.1"/>
</dbReference>
<comment type="caution">
    <text evidence="1">The sequence shown here is derived from an EMBL/GenBank/DDBJ whole genome shotgun (WGS) entry which is preliminary data.</text>
</comment>
<gene>
    <name evidence="1" type="ORF">ACFQ03_25255</name>
</gene>